<dbReference type="CDD" id="cd07012">
    <property type="entry name" value="PBP2_Bug_TTT"/>
    <property type="match status" value="1"/>
</dbReference>
<name>A0A437M3Q1_9PROT</name>
<feature type="signal peptide" evidence="2">
    <location>
        <begin position="1"/>
        <end position="19"/>
    </location>
</feature>
<dbReference type="PANTHER" id="PTHR42928:SF5">
    <property type="entry name" value="BLR1237 PROTEIN"/>
    <property type="match status" value="1"/>
</dbReference>
<protein>
    <submittedName>
        <fullName evidence="3">Tripartite tricarboxylate transporter substrate binding protein</fullName>
    </submittedName>
</protein>
<dbReference type="Gene3D" id="3.40.190.150">
    <property type="entry name" value="Bordetella uptake gene, domain 1"/>
    <property type="match status" value="1"/>
</dbReference>
<evidence type="ECO:0000313" key="3">
    <source>
        <dbReference type="EMBL" id="RVT92329.1"/>
    </source>
</evidence>
<comment type="similarity">
    <text evidence="1">Belongs to the UPF0065 (bug) family.</text>
</comment>
<dbReference type="Gene3D" id="3.40.190.10">
    <property type="entry name" value="Periplasmic binding protein-like II"/>
    <property type="match status" value="1"/>
</dbReference>
<dbReference type="AlphaFoldDB" id="A0A437M3Q1"/>
<dbReference type="EMBL" id="SACL01000007">
    <property type="protein sequence ID" value="RVT92329.1"/>
    <property type="molecule type" value="Genomic_DNA"/>
</dbReference>
<dbReference type="Pfam" id="PF03401">
    <property type="entry name" value="TctC"/>
    <property type="match status" value="1"/>
</dbReference>
<dbReference type="InterPro" id="IPR042100">
    <property type="entry name" value="Bug_dom1"/>
</dbReference>
<evidence type="ECO:0000256" key="2">
    <source>
        <dbReference type="SAM" id="SignalP"/>
    </source>
</evidence>
<organism evidence="3 4">
    <name type="scientific">Rhodovarius crocodyli</name>
    <dbReference type="NCBI Taxonomy" id="1979269"/>
    <lineage>
        <taxon>Bacteria</taxon>
        <taxon>Pseudomonadati</taxon>
        <taxon>Pseudomonadota</taxon>
        <taxon>Alphaproteobacteria</taxon>
        <taxon>Acetobacterales</taxon>
        <taxon>Roseomonadaceae</taxon>
        <taxon>Rhodovarius</taxon>
    </lineage>
</organism>
<proteinExistence type="inferred from homology"/>
<evidence type="ECO:0000256" key="1">
    <source>
        <dbReference type="ARBA" id="ARBA00006987"/>
    </source>
</evidence>
<reference evidence="3 4" key="1">
    <citation type="submission" date="2019-01" db="EMBL/GenBank/DDBJ databases">
        <authorList>
            <person name="Chen W.-M."/>
        </authorList>
    </citation>
    <scope>NUCLEOTIDE SEQUENCE [LARGE SCALE GENOMIC DNA]</scope>
    <source>
        <strain evidence="3 4">CCP-6</strain>
    </source>
</reference>
<dbReference type="PIRSF" id="PIRSF017082">
    <property type="entry name" value="YflP"/>
    <property type="match status" value="1"/>
</dbReference>
<keyword evidence="4" id="KW-1185">Reference proteome</keyword>
<dbReference type="SUPFAM" id="SSF53850">
    <property type="entry name" value="Periplasmic binding protein-like II"/>
    <property type="match status" value="1"/>
</dbReference>
<feature type="chain" id="PRO_5019485964" evidence="2">
    <location>
        <begin position="20"/>
        <end position="320"/>
    </location>
</feature>
<dbReference type="RefSeq" id="WP_127789183.1">
    <property type="nucleotide sequence ID" value="NZ_SACL01000007.1"/>
</dbReference>
<dbReference type="PANTHER" id="PTHR42928">
    <property type="entry name" value="TRICARBOXYLATE-BINDING PROTEIN"/>
    <property type="match status" value="1"/>
</dbReference>
<dbReference type="Proteomes" id="UP000282957">
    <property type="component" value="Unassembled WGS sequence"/>
</dbReference>
<dbReference type="InterPro" id="IPR005064">
    <property type="entry name" value="BUG"/>
</dbReference>
<dbReference type="OrthoDB" id="9780943at2"/>
<sequence length="320" mass="33241">MRRRHLLLAPLCAPLPAKAQSWPSQSITFMVPNGAGGTTDLAARLAAAGMATRLDGKPVVVENRPGGDGAIAIRATLRARDGHTFVCAYSGYVVGTPHLSADLGYDVLKDLIPVGQMMDAPHAVMVHPSVPANTLAELTAWIRANPGQVNYGSTGTGSVQHLGTELYRQLAGGLDMTHVSYRAVGTALQDLLAGRIQLFITSIAPAAGLARDGRLKALAVTSPSRAAVLPGVPSAVEAGMPALDVVTWVGLYAPAGTPDAVVARTAAALQAALAEPDTIRRMAEQGATPGTGGPAELARRTRDEYALWGRVIREGNIKAD</sequence>
<keyword evidence="2" id="KW-0732">Signal</keyword>
<accession>A0A437M3Q1</accession>
<gene>
    <name evidence="3" type="ORF">EOD42_19145</name>
</gene>
<comment type="caution">
    <text evidence="3">The sequence shown here is derived from an EMBL/GenBank/DDBJ whole genome shotgun (WGS) entry which is preliminary data.</text>
</comment>
<evidence type="ECO:0000313" key="4">
    <source>
        <dbReference type="Proteomes" id="UP000282957"/>
    </source>
</evidence>